<dbReference type="GO" id="GO:0015086">
    <property type="term" value="F:cadmium ion transmembrane transporter activity"/>
    <property type="evidence" value="ECO:0007669"/>
    <property type="project" value="TreeGrafter"/>
</dbReference>
<keyword evidence="2" id="KW-0813">Transport</keyword>
<dbReference type="RefSeq" id="WP_062128062.1">
    <property type="nucleotide sequence ID" value="NZ_LRBG01000009.1"/>
</dbReference>
<evidence type="ECO:0000313" key="8">
    <source>
        <dbReference type="EMBL" id="KXU88263.1"/>
    </source>
</evidence>
<gene>
    <name evidence="8" type="ORF">CI15_12190</name>
</gene>
<feature type="transmembrane region" description="Helical" evidence="7">
    <location>
        <begin position="81"/>
        <end position="101"/>
    </location>
</feature>
<keyword evidence="4" id="KW-0769">Symport</keyword>
<dbReference type="EMBL" id="LRBG01000009">
    <property type="protein sequence ID" value="KXU88263.1"/>
    <property type="molecule type" value="Genomic_DNA"/>
</dbReference>
<feature type="transmembrane region" description="Helical" evidence="7">
    <location>
        <begin position="266"/>
        <end position="289"/>
    </location>
</feature>
<feature type="transmembrane region" description="Helical" evidence="7">
    <location>
        <begin position="364"/>
        <end position="385"/>
    </location>
</feature>
<feature type="transmembrane region" description="Helical" evidence="7">
    <location>
        <begin position="122"/>
        <end position="146"/>
    </location>
</feature>
<dbReference type="InterPro" id="IPR001046">
    <property type="entry name" value="NRAMP_fam"/>
</dbReference>
<feature type="transmembrane region" description="Helical" evidence="7">
    <location>
        <begin position="391"/>
        <end position="411"/>
    </location>
</feature>
<feature type="transmembrane region" description="Helical" evidence="7">
    <location>
        <begin position="41"/>
        <end position="61"/>
    </location>
</feature>
<comment type="subcellular location">
    <subcellularLocation>
        <location evidence="1">Membrane</location>
        <topology evidence="1">Multi-pass membrane protein</topology>
    </subcellularLocation>
</comment>
<feature type="transmembrane region" description="Helical" evidence="7">
    <location>
        <begin position="317"/>
        <end position="343"/>
    </location>
</feature>
<evidence type="ECO:0000256" key="6">
    <source>
        <dbReference type="ARBA" id="ARBA00023136"/>
    </source>
</evidence>
<feature type="transmembrane region" description="Helical" evidence="7">
    <location>
        <begin position="152"/>
        <end position="172"/>
    </location>
</feature>
<dbReference type="Proteomes" id="UP000075613">
    <property type="component" value="Unassembled WGS sequence"/>
</dbReference>
<evidence type="ECO:0000256" key="7">
    <source>
        <dbReference type="SAM" id="Phobius"/>
    </source>
</evidence>
<feature type="transmembrane region" description="Helical" evidence="7">
    <location>
        <begin position="432"/>
        <end position="451"/>
    </location>
</feature>
<name>A0A149PTB2_9BURK</name>
<comment type="caution">
    <text evidence="8">The sequence shown here is derived from an EMBL/GenBank/DDBJ whole genome shotgun (WGS) entry which is preliminary data.</text>
</comment>
<dbReference type="OrthoDB" id="9787548at2"/>
<keyword evidence="6 7" id="KW-0472">Membrane</keyword>
<dbReference type="GO" id="GO:0034755">
    <property type="term" value="P:iron ion transmembrane transport"/>
    <property type="evidence" value="ECO:0007669"/>
    <property type="project" value="TreeGrafter"/>
</dbReference>
<feature type="transmembrane region" description="Helical" evidence="7">
    <location>
        <begin position="529"/>
        <end position="547"/>
    </location>
</feature>
<organism evidence="8 9">
    <name type="scientific">Paraburkholderia monticola</name>
    <dbReference type="NCBI Taxonomy" id="1399968"/>
    <lineage>
        <taxon>Bacteria</taxon>
        <taxon>Pseudomonadati</taxon>
        <taxon>Pseudomonadota</taxon>
        <taxon>Betaproteobacteria</taxon>
        <taxon>Burkholderiales</taxon>
        <taxon>Burkholderiaceae</taxon>
        <taxon>Paraburkholderia</taxon>
    </lineage>
</organism>
<evidence type="ECO:0000256" key="3">
    <source>
        <dbReference type="ARBA" id="ARBA00022692"/>
    </source>
</evidence>
<evidence type="ECO:0000256" key="5">
    <source>
        <dbReference type="ARBA" id="ARBA00022989"/>
    </source>
</evidence>
<keyword evidence="9" id="KW-1185">Reference proteome</keyword>
<protein>
    <submittedName>
        <fullName evidence="8">Manganese transporter</fullName>
    </submittedName>
</protein>
<evidence type="ECO:0000256" key="4">
    <source>
        <dbReference type="ARBA" id="ARBA00022847"/>
    </source>
</evidence>
<dbReference type="AlphaFoldDB" id="A0A149PTB2"/>
<feature type="transmembrane region" description="Helical" evidence="7">
    <location>
        <begin position="184"/>
        <end position="206"/>
    </location>
</feature>
<dbReference type="GO" id="GO:0015293">
    <property type="term" value="F:symporter activity"/>
    <property type="evidence" value="ECO:0007669"/>
    <property type="project" value="UniProtKB-KW"/>
</dbReference>
<sequence>MSTPTNISSARSAVLDSAHVGDIKGALGTIAHHDTAPRTSWWARLRTLLAILGPGLIVMVGDNDAGAFGTYTQAGQNYGTSLLWTMLLLVPVLFVNQEMVLRLGAVTGVGHARLIFERFGKFWGAFSVVDLFLLNALTIVTEFIGITFVLDFFGVSKIAGVCIAAALTMAAVSTGDFRRFERFAVVLCVLSLLLVPVLVSIHPPVGQMARDFFIPNWPAHSKLSDVMLLVIGIVGTTVAPWQLFFQQSYVVDKRITPRFMNYEKADLWIGIVFVLIGAVAMISFSAALFDGRPEFGNFTDAGGVIAGLERYAGRTSAVLFAIALFDACVIGAAAVSLSTAYAIGDVFKIRHSLHRSVSDAKGFYVVYFAIVAAAAALVLIPGSPLGLITEAVQTLAGVLLPSATVFLLLLCNDRAVLGPWANSKKLNLFTGAVIWVLVMLSIILTASVIYPDIEGETIIEVLAGGTLLAVVGYVATLGVRRLRGESAAEPTPVYAKDARNTWRMPPLDELPPPRLTLAKRVWMGALRGYLLLAIALVIVKVVQMALLK</sequence>
<feature type="transmembrane region" description="Helical" evidence="7">
    <location>
        <begin position="457"/>
        <end position="479"/>
    </location>
</feature>
<accession>A0A149PTB2</accession>
<dbReference type="GO" id="GO:0005384">
    <property type="term" value="F:manganese ion transmembrane transporter activity"/>
    <property type="evidence" value="ECO:0007669"/>
    <property type="project" value="TreeGrafter"/>
</dbReference>
<dbReference type="PANTHER" id="PTHR11706">
    <property type="entry name" value="SOLUTE CARRIER PROTEIN FAMILY 11 MEMBER"/>
    <property type="match status" value="1"/>
</dbReference>
<dbReference type="STRING" id="1399968.CI15_12190"/>
<evidence type="ECO:0000256" key="1">
    <source>
        <dbReference type="ARBA" id="ARBA00004141"/>
    </source>
</evidence>
<dbReference type="Pfam" id="PF01566">
    <property type="entry name" value="Nramp"/>
    <property type="match status" value="1"/>
</dbReference>
<feature type="transmembrane region" description="Helical" evidence="7">
    <location>
        <begin position="226"/>
        <end position="245"/>
    </location>
</feature>
<evidence type="ECO:0000313" key="9">
    <source>
        <dbReference type="Proteomes" id="UP000075613"/>
    </source>
</evidence>
<evidence type="ECO:0000256" key="2">
    <source>
        <dbReference type="ARBA" id="ARBA00022448"/>
    </source>
</evidence>
<dbReference type="GO" id="GO:0005886">
    <property type="term" value="C:plasma membrane"/>
    <property type="evidence" value="ECO:0007669"/>
    <property type="project" value="TreeGrafter"/>
</dbReference>
<keyword evidence="5 7" id="KW-1133">Transmembrane helix</keyword>
<dbReference type="PANTHER" id="PTHR11706:SF33">
    <property type="entry name" value="NATURAL RESISTANCE-ASSOCIATED MACROPHAGE PROTEIN 2"/>
    <property type="match status" value="1"/>
</dbReference>
<proteinExistence type="predicted"/>
<reference evidence="8 9" key="1">
    <citation type="journal article" date="2015" name="Int. J. Syst. Evol. Microbiol.">
        <title>Burkholderia monticola sp. nov., isolated from mountain soil.</title>
        <authorList>
            <person name="Baek I."/>
            <person name="Seo B."/>
            <person name="Lee I."/>
            <person name="Yi H."/>
            <person name="Chun J."/>
        </authorList>
    </citation>
    <scope>NUCLEOTIDE SEQUENCE [LARGE SCALE GENOMIC DNA]</scope>
    <source>
        <strain evidence="8 9">JC2948</strain>
    </source>
</reference>
<keyword evidence="3 7" id="KW-0812">Transmembrane</keyword>